<proteinExistence type="predicted"/>
<feature type="region of interest" description="Disordered" evidence="1">
    <location>
        <begin position="1"/>
        <end position="25"/>
    </location>
</feature>
<comment type="caution">
    <text evidence="2">The sequence shown here is derived from an EMBL/GenBank/DDBJ whole genome shotgun (WGS) entry which is preliminary data.</text>
</comment>
<protein>
    <submittedName>
        <fullName evidence="2">Uncharacterized protein</fullName>
    </submittedName>
</protein>
<reference evidence="2 3" key="1">
    <citation type="submission" date="2024-02" db="EMBL/GenBank/DDBJ databases">
        <title>Discinaceae phylogenomics.</title>
        <authorList>
            <person name="Dirks A.C."/>
            <person name="James T.Y."/>
        </authorList>
    </citation>
    <scope>NUCLEOTIDE SEQUENCE [LARGE SCALE GENOMIC DNA]</scope>
    <source>
        <strain evidence="2 3">ACD0624</strain>
    </source>
</reference>
<name>A0ABR3GJ11_9PEZI</name>
<sequence>MSKASKLTPIDVDGANNNAASDNSEVENVLGPLSLSGASFTPRFSMVSRKSYTSEDYRREPEEAEGLELVNVVPGQVAVVSVLSKFTEKDEKWRSKKIVTGGMGNQDLEDLEEPSDNGESAGGKEATGAEINVNGEAYTLHEDGVFRPLSLCMSVKAHFRGYAVHANGIFKPLGGSPAAIDAGTLFRVTSTNRYSPTEEGQEHTSRALHRVKNVSQLLMRGTSGHEEYMYVYDPHWEGFVRTNETKRFPPEKAMLKPGDLRSSVHEQNSEQLFASADEALRKANRIEEMIHRKSLPSHMHRQVSHKLLLRSLTLPSKKCLGSREAPEPVPQVPQTPAVLTKPIKEQDLPVDGEGSWLNIDLPALQRNSPTPSTITPDADPECQENLHATPQPLEILNTPLFSLSPNLSPPNDVICESTSLNRGSISSSQVSPTATAFRKPISRVLGPGASQATPLYAPALQQLIDECVLVLCFCGSQSSSRPRLARIVIPNSALSRFDDMDLFLKMHDEYQKLRGFWRRWISLKGLKHIDLIEVRNRCFASLVRRQEM</sequence>
<evidence type="ECO:0000313" key="2">
    <source>
        <dbReference type="EMBL" id="KAL0635924.1"/>
    </source>
</evidence>
<keyword evidence="3" id="KW-1185">Reference proteome</keyword>
<dbReference type="EMBL" id="JBBBZM010000059">
    <property type="protein sequence ID" value="KAL0635924.1"/>
    <property type="molecule type" value="Genomic_DNA"/>
</dbReference>
<feature type="compositionally biased region" description="Acidic residues" evidence="1">
    <location>
        <begin position="107"/>
        <end position="116"/>
    </location>
</feature>
<gene>
    <name evidence="2" type="ORF">Q9L58_005062</name>
</gene>
<dbReference type="Proteomes" id="UP001447188">
    <property type="component" value="Unassembled WGS sequence"/>
</dbReference>
<feature type="region of interest" description="Disordered" evidence="1">
    <location>
        <begin position="100"/>
        <end position="128"/>
    </location>
</feature>
<evidence type="ECO:0000256" key="1">
    <source>
        <dbReference type="SAM" id="MobiDB-lite"/>
    </source>
</evidence>
<organism evidence="2 3">
    <name type="scientific">Discina gigas</name>
    <dbReference type="NCBI Taxonomy" id="1032678"/>
    <lineage>
        <taxon>Eukaryota</taxon>
        <taxon>Fungi</taxon>
        <taxon>Dikarya</taxon>
        <taxon>Ascomycota</taxon>
        <taxon>Pezizomycotina</taxon>
        <taxon>Pezizomycetes</taxon>
        <taxon>Pezizales</taxon>
        <taxon>Discinaceae</taxon>
        <taxon>Discina</taxon>
    </lineage>
</organism>
<evidence type="ECO:0000313" key="3">
    <source>
        <dbReference type="Proteomes" id="UP001447188"/>
    </source>
</evidence>
<feature type="compositionally biased region" description="Low complexity" evidence="1">
    <location>
        <begin position="11"/>
        <end position="25"/>
    </location>
</feature>
<accession>A0ABR3GJ11</accession>